<gene>
    <name evidence="5" type="ORF">FNK824_LOCUS15047</name>
    <name evidence="4" type="ORF">OTI717_LOCUS15698</name>
    <name evidence="2" type="ORF">RFH988_LOCUS18145</name>
    <name evidence="3" type="ORF">SEV965_LOCUS15495</name>
</gene>
<evidence type="ECO:0000313" key="6">
    <source>
        <dbReference type="Proteomes" id="UP000663874"/>
    </source>
</evidence>
<evidence type="ECO:0000313" key="4">
    <source>
        <dbReference type="EMBL" id="CAF3753242.1"/>
    </source>
</evidence>
<sequence>MRPAYAGPSSGSSSWRATLDPGITSPNSNTAGYRAVGFDTNPASLTAANIPQPQPPPPQQQQLGVQEQKTQK</sequence>
<dbReference type="Proteomes" id="UP000663889">
    <property type="component" value="Unassembled WGS sequence"/>
</dbReference>
<accession>A0A819BSK0</accession>
<dbReference type="Proteomes" id="UP000663874">
    <property type="component" value="Unassembled WGS sequence"/>
</dbReference>
<dbReference type="EMBL" id="CAJNOU010000812">
    <property type="protein sequence ID" value="CAF1093625.1"/>
    <property type="molecule type" value="Genomic_DNA"/>
</dbReference>
<dbReference type="OrthoDB" id="10051494at2759"/>
<reference evidence="5" key="1">
    <citation type="submission" date="2021-02" db="EMBL/GenBank/DDBJ databases">
        <authorList>
            <person name="Nowell W R."/>
        </authorList>
    </citation>
    <scope>NUCLEOTIDE SEQUENCE</scope>
</reference>
<evidence type="ECO:0000313" key="3">
    <source>
        <dbReference type="EMBL" id="CAF1093625.1"/>
    </source>
</evidence>
<dbReference type="EMBL" id="CAJNOO010001005">
    <property type="protein sequence ID" value="CAF1078270.1"/>
    <property type="molecule type" value="Genomic_DNA"/>
</dbReference>
<dbReference type="EMBL" id="CAJOAX010001885">
    <property type="protein sequence ID" value="CAF3753242.1"/>
    <property type="molecule type" value="Genomic_DNA"/>
</dbReference>
<organism evidence="5 6">
    <name type="scientific">Rotaria sordida</name>
    <dbReference type="NCBI Taxonomy" id="392033"/>
    <lineage>
        <taxon>Eukaryota</taxon>
        <taxon>Metazoa</taxon>
        <taxon>Spiralia</taxon>
        <taxon>Gnathifera</taxon>
        <taxon>Rotifera</taxon>
        <taxon>Eurotatoria</taxon>
        <taxon>Bdelloidea</taxon>
        <taxon>Philodinida</taxon>
        <taxon>Philodinidae</taxon>
        <taxon>Rotaria</taxon>
    </lineage>
</organism>
<feature type="region of interest" description="Disordered" evidence="1">
    <location>
        <begin position="1"/>
        <end position="72"/>
    </location>
</feature>
<name>A0A819BSK0_9BILA</name>
<dbReference type="Proteomes" id="UP000663882">
    <property type="component" value="Unassembled WGS sequence"/>
</dbReference>
<dbReference type="EMBL" id="CAJOBE010002134">
    <property type="protein sequence ID" value="CAF3801745.1"/>
    <property type="molecule type" value="Genomic_DNA"/>
</dbReference>
<dbReference type="Proteomes" id="UP000663823">
    <property type="component" value="Unassembled WGS sequence"/>
</dbReference>
<evidence type="ECO:0000313" key="2">
    <source>
        <dbReference type="EMBL" id="CAF1078270.1"/>
    </source>
</evidence>
<proteinExistence type="predicted"/>
<protein>
    <submittedName>
        <fullName evidence="5">Uncharacterized protein</fullName>
    </submittedName>
</protein>
<comment type="caution">
    <text evidence="5">The sequence shown here is derived from an EMBL/GenBank/DDBJ whole genome shotgun (WGS) entry which is preliminary data.</text>
</comment>
<evidence type="ECO:0000256" key="1">
    <source>
        <dbReference type="SAM" id="MobiDB-lite"/>
    </source>
</evidence>
<evidence type="ECO:0000313" key="5">
    <source>
        <dbReference type="EMBL" id="CAF3801745.1"/>
    </source>
</evidence>
<dbReference type="AlphaFoldDB" id="A0A819BSK0"/>
<feature type="compositionally biased region" description="Polar residues" evidence="1">
    <location>
        <begin position="63"/>
        <end position="72"/>
    </location>
</feature>